<proteinExistence type="predicted"/>
<keyword evidence="2" id="KW-1185">Reference proteome</keyword>
<accession>A0A5D0NPP8</accession>
<dbReference type="Gene3D" id="3.40.50.1240">
    <property type="entry name" value="Phosphoglycerate mutase-like"/>
    <property type="match status" value="1"/>
</dbReference>
<organism evidence="1 2">
    <name type="scientific">Actinomadura chibensis</name>
    <dbReference type="NCBI Taxonomy" id="392828"/>
    <lineage>
        <taxon>Bacteria</taxon>
        <taxon>Bacillati</taxon>
        <taxon>Actinomycetota</taxon>
        <taxon>Actinomycetes</taxon>
        <taxon>Streptosporangiales</taxon>
        <taxon>Thermomonosporaceae</taxon>
        <taxon>Actinomadura</taxon>
    </lineage>
</organism>
<dbReference type="AlphaFoldDB" id="A0A5D0NPP8"/>
<dbReference type="SUPFAM" id="SSF53254">
    <property type="entry name" value="Phosphoglycerate mutase-like"/>
    <property type="match status" value="1"/>
</dbReference>
<comment type="caution">
    <text evidence="1">The sequence shown here is derived from an EMBL/GenBank/DDBJ whole genome shotgun (WGS) entry which is preliminary data.</text>
</comment>
<dbReference type="EMBL" id="VSFG01000002">
    <property type="protein sequence ID" value="TYB46235.1"/>
    <property type="molecule type" value="Genomic_DNA"/>
</dbReference>
<dbReference type="Pfam" id="PF00300">
    <property type="entry name" value="His_Phos_1"/>
    <property type="match status" value="1"/>
</dbReference>
<dbReference type="InterPro" id="IPR029033">
    <property type="entry name" value="His_PPase_superfam"/>
</dbReference>
<sequence length="189" mass="19281">MPSAAHAVLFVRRATSAGMREARFPADEPADASGLAGARALAGTLPDGPAWTSPARAARETAAALGLAAARPAAELAEADHGRWAGRRYADVAAEEPDGLARWLADPWAVPHGGESRAALAGRVAGWLAADPRGVVVCDAGVIRAAVALVLGIDVTAGDRFDLAPLSTTELSAAGNGWRVAHVNRRVSA</sequence>
<evidence type="ECO:0000313" key="2">
    <source>
        <dbReference type="Proteomes" id="UP000323380"/>
    </source>
</evidence>
<dbReference type="SMART" id="SM00855">
    <property type="entry name" value="PGAM"/>
    <property type="match status" value="1"/>
</dbReference>
<evidence type="ECO:0000313" key="1">
    <source>
        <dbReference type="EMBL" id="TYB46235.1"/>
    </source>
</evidence>
<dbReference type="InterPro" id="IPR013078">
    <property type="entry name" value="His_Pase_superF_clade-1"/>
</dbReference>
<dbReference type="RefSeq" id="WP_148344289.1">
    <property type="nucleotide sequence ID" value="NZ_VSFG01000002.1"/>
</dbReference>
<dbReference type="Proteomes" id="UP000323380">
    <property type="component" value="Unassembled WGS sequence"/>
</dbReference>
<name>A0A5D0NPP8_9ACTN</name>
<protein>
    <submittedName>
        <fullName evidence="1">Histidine phosphatase family protein</fullName>
    </submittedName>
</protein>
<reference evidence="1 2" key="1">
    <citation type="submission" date="2019-08" db="EMBL/GenBank/DDBJ databases">
        <title>Actinomadura sp. nov. CYP1-5 isolated from mountain soil.</title>
        <authorList>
            <person name="Songsumanus A."/>
            <person name="Kuncharoen N."/>
            <person name="Kudo T."/>
            <person name="Yuki M."/>
            <person name="Igarashi Y."/>
            <person name="Tanasupawat S."/>
        </authorList>
    </citation>
    <scope>NUCLEOTIDE SEQUENCE [LARGE SCALE GENOMIC DNA]</scope>
    <source>
        <strain evidence="1 2">JCM 14158</strain>
    </source>
</reference>
<gene>
    <name evidence="1" type="ORF">FXF69_13230</name>
</gene>
<dbReference type="STRING" id="1220554.GCA_001552135_06469"/>